<keyword evidence="2 11" id="KW-0240">DNA-directed RNA polymerase</keyword>
<dbReference type="Gene3D" id="1.10.10.60">
    <property type="entry name" value="Homeodomain-like"/>
    <property type="match status" value="1"/>
</dbReference>
<dbReference type="PIRSF" id="PIRSF000774">
    <property type="entry name" value="RpoN"/>
    <property type="match status" value="1"/>
</dbReference>
<evidence type="ECO:0000256" key="3">
    <source>
        <dbReference type="ARBA" id="ARBA00022679"/>
    </source>
</evidence>
<dbReference type="InterPro" id="IPR000394">
    <property type="entry name" value="RNA_pol_sigma_54"/>
</dbReference>
<dbReference type="GO" id="GO:0006352">
    <property type="term" value="P:DNA-templated transcription initiation"/>
    <property type="evidence" value="ECO:0007669"/>
    <property type="project" value="InterPro"/>
</dbReference>
<accession>A0A2P2DWQ8</accession>
<dbReference type="AlphaFoldDB" id="A0A2P2DWQ8"/>
<evidence type="ECO:0000256" key="8">
    <source>
        <dbReference type="ARBA" id="ARBA00023163"/>
    </source>
</evidence>
<dbReference type="GO" id="GO:0000428">
    <property type="term" value="C:DNA-directed RNA polymerase complex"/>
    <property type="evidence" value="ECO:0007669"/>
    <property type="project" value="UniProtKB-KW"/>
</dbReference>
<evidence type="ECO:0000313" key="11">
    <source>
        <dbReference type="EMBL" id="GBF49047.1"/>
    </source>
</evidence>
<dbReference type="PROSITE" id="PS00718">
    <property type="entry name" value="SIGMA54_2"/>
    <property type="match status" value="1"/>
</dbReference>
<protein>
    <submittedName>
        <fullName evidence="11">DNA-directed RNA polymerase sigma-54 subunit</fullName>
    </submittedName>
</protein>
<evidence type="ECO:0000256" key="2">
    <source>
        <dbReference type="ARBA" id="ARBA00022478"/>
    </source>
</evidence>
<keyword evidence="12" id="KW-1185">Reference proteome</keyword>
<comment type="similarity">
    <text evidence="1">Belongs to the sigma-54 factor family.</text>
</comment>
<name>A0A2P2DWQ8_9LEPT</name>
<dbReference type="InterPro" id="IPR038709">
    <property type="entry name" value="RpoN_core-bd_sf"/>
</dbReference>
<dbReference type="Pfam" id="PF04552">
    <property type="entry name" value="Sigma54_DBD"/>
    <property type="match status" value="1"/>
</dbReference>
<keyword evidence="6" id="KW-0731">Sigma factor</keyword>
<reference evidence="11 12" key="1">
    <citation type="submission" date="2018-02" db="EMBL/GenBank/DDBJ databases">
        <title>Novel Leptospira species isolated from soil and water in Japan.</title>
        <authorList>
            <person name="Nakao R."/>
            <person name="Masuzawa T."/>
        </authorList>
    </citation>
    <scope>NUCLEOTIDE SEQUENCE [LARGE SCALE GENOMIC DNA]</scope>
    <source>
        <strain evidence="11 12">YH101</strain>
    </source>
</reference>
<evidence type="ECO:0000256" key="4">
    <source>
        <dbReference type="ARBA" id="ARBA00022695"/>
    </source>
</evidence>
<dbReference type="PRINTS" id="PR00045">
    <property type="entry name" value="SIGMA54FCT"/>
</dbReference>
<feature type="domain" description="RNA polymerase sigma factor 54 DNA-binding" evidence="9">
    <location>
        <begin position="326"/>
        <end position="484"/>
    </location>
</feature>
<dbReference type="GO" id="GO:0016987">
    <property type="term" value="F:sigma factor activity"/>
    <property type="evidence" value="ECO:0007669"/>
    <property type="project" value="UniProtKB-KW"/>
</dbReference>
<feature type="domain" description="RNA polymerase sigma factor 54 core-binding" evidence="10">
    <location>
        <begin position="127"/>
        <end position="312"/>
    </location>
</feature>
<dbReference type="Pfam" id="PF00309">
    <property type="entry name" value="Sigma54_AID"/>
    <property type="match status" value="1"/>
</dbReference>
<keyword evidence="5" id="KW-0805">Transcription regulation</keyword>
<dbReference type="NCBIfam" id="TIGR02395">
    <property type="entry name" value="rpoN_sigma"/>
    <property type="match status" value="1"/>
</dbReference>
<dbReference type="PROSITE" id="PS00717">
    <property type="entry name" value="SIGMA54_1"/>
    <property type="match status" value="1"/>
</dbReference>
<evidence type="ECO:0000256" key="1">
    <source>
        <dbReference type="ARBA" id="ARBA00008798"/>
    </source>
</evidence>
<dbReference type="GO" id="GO:0001216">
    <property type="term" value="F:DNA-binding transcription activator activity"/>
    <property type="evidence" value="ECO:0007669"/>
    <property type="project" value="InterPro"/>
</dbReference>
<proteinExistence type="inferred from homology"/>
<evidence type="ECO:0000259" key="9">
    <source>
        <dbReference type="Pfam" id="PF04552"/>
    </source>
</evidence>
<evidence type="ECO:0000259" key="10">
    <source>
        <dbReference type="Pfam" id="PF04963"/>
    </source>
</evidence>
<keyword evidence="8" id="KW-0804">Transcription</keyword>
<organism evidence="11 12">
    <name type="scientific">Leptospira ryugenii</name>
    <dbReference type="NCBI Taxonomy" id="1917863"/>
    <lineage>
        <taxon>Bacteria</taxon>
        <taxon>Pseudomonadati</taxon>
        <taxon>Spirochaetota</taxon>
        <taxon>Spirochaetia</taxon>
        <taxon>Leptospirales</taxon>
        <taxon>Leptospiraceae</taxon>
        <taxon>Leptospira</taxon>
    </lineage>
</organism>
<gene>
    <name evidence="11" type="primary">rpoN</name>
    <name evidence="11" type="ORF">LPTSP4_05560</name>
</gene>
<comment type="caution">
    <text evidence="11">The sequence shown here is derived from an EMBL/GenBank/DDBJ whole genome shotgun (WGS) entry which is preliminary data.</text>
</comment>
<dbReference type="InterPro" id="IPR007046">
    <property type="entry name" value="RNA_pol_sigma_54_core-bd"/>
</dbReference>
<keyword evidence="7" id="KW-0238">DNA-binding</keyword>
<keyword evidence="4" id="KW-0548">Nucleotidyltransferase</keyword>
<evidence type="ECO:0000256" key="6">
    <source>
        <dbReference type="ARBA" id="ARBA00023082"/>
    </source>
</evidence>
<dbReference type="EMBL" id="BFBB01000002">
    <property type="protein sequence ID" value="GBF49047.1"/>
    <property type="molecule type" value="Genomic_DNA"/>
</dbReference>
<dbReference type="Pfam" id="PF04963">
    <property type="entry name" value="Sigma54_CBD"/>
    <property type="match status" value="1"/>
</dbReference>
<sequence>MILKQDESTWERILLFKMKLGNTITQRQTQKLIMTQDLRQSIELLSLSTLELSDKIQNELLENPMLEELGVDEKQKMPELFSIEEVKRIEKLNHEKSTDINWQESYSIDGPGRLNQEASDRNQKYIESTTKGISLEDHLLSQLRLMDLSKQEFQIAEVLVSMIDEQGFIKEDLAILAKEMNLPFSKIKKVIQLIHELDPIGIGAKDVQETLLVQAKILYPNNDVLYQLISDSLGDLEKFDYKKIAKSLRVTEDDVISLARLMKKLEPYPATLYQGKKVDYVVPDVVVKQIGSEFNIFINDEWLPKLSIQDEYKELLNTKLPPTEKEYFQTKYSSAQWLIRSIQQRRHTLQRVVSSIIDFQIDFFRGGIGFIKPLTLKEIAEKLNLHESTISRITTNKYIQTNWGIFELKWFFSSGVKSLEGGKESSKKIHEIIRNLVKDEDEKNPLSDQDIVDLMEKKGIEIARRTVAKYRKVLKILPSNQRKKIGTHKG</sequence>
<keyword evidence="3" id="KW-0808">Transferase</keyword>
<evidence type="ECO:0000256" key="7">
    <source>
        <dbReference type="ARBA" id="ARBA00023125"/>
    </source>
</evidence>
<dbReference type="GO" id="GO:0016779">
    <property type="term" value="F:nucleotidyltransferase activity"/>
    <property type="evidence" value="ECO:0007669"/>
    <property type="project" value="UniProtKB-KW"/>
</dbReference>
<evidence type="ECO:0000256" key="5">
    <source>
        <dbReference type="ARBA" id="ARBA00023015"/>
    </source>
</evidence>
<dbReference type="Proteomes" id="UP000245133">
    <property type="component" value="Unassembled WGS sequence"/>
</dbReference>
<dbReference type="Gene3D" id="1.10.10.1330">
    <property type="entry name" value="RNA polymerase sigma-54 factor, core-binding domain"/>
    <property type="match status" value="1"/>
</dbReference>
<dbReference type="PANTHER" id="PTHR32248">
    <property type="entry name" value="RNA POLYMERASE SIGMA-54 FACTOR"/>
    <property type="match status" value="1"/>
</dbReference>
<dbReference type="PANTHER" id="PTHR32248:SF4">
    <property type="entry name" value="RNA POLYMERASE SIGMA-54 FACTOR"/>
    <property type="match status" value="1"/>
</dbReference>
<dbReference type="PROSITE" id="PS50044">
    <property type="entry name" value="SIGMA54_3"/>
    <property type="match status" value="1"/>
</dbReference>
<dbReference type="GO" id="GO:0003677">
    <property type="term" value="F:DNA binding"/>
    <property type="evidence" value="ECO:0007669"/>
    <property type="project" value="UniProtKB-KW"/>
</dbReference>
<dbReference type="InterPro" id="IPR007634">
    <property type="entry name" value="RNA_pol_sigma_54_DNA-bd"/>
</dbReference>
<evidence type="ECO:0000313" key="12">
    <source>
        <dbReference type="Proteomes" id="UP000245133"/>
    </source>
</evidence>